<dbReference type="GO" id="GO:0003700">
    <property type="term" value="F:DNA-binding transcription factor activity"/>
    <property type="evidence" value="ECO:0007669"/>
    <property type="project" value="UniProtKB-UniRule"/>
</dbReference>
<dbReference type="NCBIfam" id="NF001658">
    <property type="entry name" value="PRK00423.1"/>
    <property type="match status" value="1"/>
</dbReference>
<evidence type="ECO:0000256" key="5">
    <source>
        <dbReference type="ARBA" id="ARBA00023163"/>
    </source>
</evidence>
<evidence type="ECO:0000256" key="4">
    <source>
        <dbReference type="ARBA" id="ARBA00023015"/>
    </source>
</evidence>
<feature type="binding site" evidence="7">
    <location>
        <position position="18"/>
    </location>
    <ligand>
        <name>Zn(2+)</name>
        <dbReference type="ChEBI" id="CHEBI:29105"/>
    </ligand>
</feature>
<comment type="function">
    <text evidence="6 7">Stabilizes TBP binding to an archaeal box-A promoter. Also responsible for recruiting RNA polymerase II to the pre-initiation complex (DNA-TBP-TFIIB).</text>
</comment>
<dbReference type="GO" id="GO:0008270">
    <property type="term" value="F:zinc ion binding"/>
    <property type="evidence" value="ECO:0007669"/>
    <property type="project" value="UniProtKB-UniRule"/>
</dbReference>
<dbReference type="InterPro" id="IPR013137">
    <property type="entry name" value="Znf_TFIIB"/>
</dbReference>
<dbReference type="Gene3D" id="1.10.472.10">
    <property type="entry name" value="Cyclin-like"/>
    <property type="match status" value="1"/>
</dbReference>
<dbReference type="CDD" id="cd20550">
    <property type="entry name" value="CYCLIN_TFIIB_archaea_like_rpt2"/>
    <property type="match status" value="1"/>
</dbReference>
<dbReference type="AlphaFoldDB" id="A0AAF0D1C9"/>
<dbReference type="SUPFAM" id="SSF57783">
    <property type="entry name" value="Zinc beta-ribbon"/>
    <property type="match status" value="1"/>
</dbReference>
<evidence type="ECO:0000256" key="6">
    <source>
        <dbReference type="ARBA" id="ARBA00053882"/>
    </source>
</evidence>
<feature type="binding site" evidence="7">
    <location>
        <position position="34"/>
    </location>
    <ligand>
        <name>Zn(2+)</name>
        <dbReference type="ChEBI" id="CHEBI:29105"/>
    </ligand>
</feature>
<dbReference type="PROSITE" id="PS51134">
    <property type="entry name" value="ZF_TFIIB"/>
    <property type="match status" value="1"/>
</dbReference>
<dbReference type="InterPro" id="IPR023484">
    <property type="entry name" value="TFIIB_arc"/>
</dbReference>
<dbReference type="FunFam" id="1.10.472.170:FF:000001">
    <property type="entry name" value="Transcription initiation factor IIB"/>
    <property type="match status" value="1"/>
</dbReference>
<dbReference type="Pfam" id="PF08271">
    <property type="entry name" value="Zn_Ribbon_TF"/>
    <property type="match status" value="1"/>
</dbReference>
<keyword evidence="7" id="KW-0862">Zinc</keyword>
<organism evidence="10 11">
    <name type="scientific">Odinarchaeota yellowstonii (strain LCB_4)</name>
    <dbReference type="NCBI Taxonomy" id="1841599"/>
    <lineage>
        <taxon>Archaea</taxon>
        <taxon>Promethearchaeati</taxon>
        <taxon>Candidatus Odinarchaeota</taxon>
        <taxon>Candidatus Odinarchaeia</taxon>
        <taxon>Candidatus Odinarchaeales</taxon>
        <taxon>Candidatus Odinarchaeaceae</taxon>
        <taxon>Candidatus Odinarchaeum</taxon>
    </lineage>
</organism>
<dbReference type="PANTHER" id="PTHR11618">
    <property type="entry name" value="TRANSCRIPTION INITIATION FACTOR IIB-RELATED"/>
    <property type="match status" value="1"/>
</dbReference>
<dbReference type="PROSITE" id="PS00782">
    <property type="entry name" value="TFIIB"/>
    <property type="match status" value="1"/>
</dbReference>
<dbReference type="CDD" id="cd20549">
    <property type="entry name" value="CYCLIN_TFIIB_archaea_like_rpt1"/>
    <property type="match status" value="1"/>
</dbReference>
<dbReference type="GO" id="GO:0017025">
    <property type="term" value="F:TBP-class protein binding"/>
    <property type="evidence" value="ECO:0007669"/>
    <property type="project" value="InterPro"/>
</dbReference>
<evidence type="ECO:0000313" key="11">
    <source>
        <dbReference type="Proteomes" id="UP000186851"/>
    </source>
</evidence>
<accession>A0AAF0D1C9</accession>
<evidence type="ECO:0000256" key="8">
    <source>
        <dbReference type="PROSITE-ProRule" id="PRU00469"/>
    </source>
</evidence>
<reference evidence="10" key="2">
    <citation type="journal article" date="2022" name="Nat. Microbiol.">
        <title>A closed Candidatus Odinarchaeum chromosome exposes Asgard archaeal viruses.</title>
        <authorList>
            <person name="Tamarit D."/>
            <person name="Caceres E.F."/>
            <person name="Krupovic M."/>
            <person name="Nijland R."/>
            <person name="Eme L."/>
            <person name="Robinson N.P."/>
            <person name="Ettema T.J.G."/>
        </authorList>
    </citation>
    <scope>NUCLEOTIDE SEQUENCE</scope>
    <source>
        <strain evidence="10">LCB_4</strain>
    </source>
</reference>
<dbReference type="SMART" id="SM00385">
    <property type="entry name" value="CYCLIN"/>
    <property type="match status" value="2"/>
</dbReference>
<dbReference type="Proteomes" id="UP000186851">
    <property type="component" value="Chromosome"/>
</dbReference>
<dbReference type="InterPro" id="IPR013150">
    <property type="entry name" value="TFIIB_cyclin"/>
</dbReference>
<reference evidence="10" key="1">
    <citation type="journal article" date="2017" name="Nature">
        <title>Asgard archaea illuminate the origin of eukaryotic cellular complexity.</title>
        <authorList>
            <person name="Zaremba-Niedzwiedzka K."/>
            <person name="Caceres E.F."/>
            <person name="Saw J.H."/>
            <person name="Backstrom D."/>
            <person name="Juzokaite L."/>
            <person name="Vancaester E."/>
            <person name="Seitz K.W."/>
            <person name="Anantharaman K."/>
            <person name="Starnawski P."/>
            <person name="Kjeldsen K.U."/>
            <person name="Scott M.B."/>
            <person name="Nunoura T."/>
            <person name="Banfield J.F."/>
            <person name="Schramm A."/>
            <person name="Baker B.J."/>
            <person name="Spang A."/>
            <person name="Ettema T.J.G."/>
        </authorList>
    </citation>
    <scope>NUCLEOTIDE SEQUENCE</scope>
    <source>
        <strain evidence="10">LCB_4</strain>
    </source>
</reference>
<dbReference type="Pfam" id="PF00382">
    <property type="entry name" value="TFIIB"/>
    <property type="match status" value="2"/>
</dbReference>
<sequence>MLDNESDCIENLSVCPECGSAKLIKDYQRAEIICFNCGLVIRSKIIDAGPEWRAFDNEQAEKRVRAGSPSTLTIHDKGLTTMIDWRNKDSFGNDINPKKRAQISRLRKWQRRIRISDATERNLALALSEMDRISSHLGLSRNVREAAAMLYRQAVNQRLIRGRSIEGVTAAAIYAACRKCKVPRTLDEIASVSQVSKKDIGRGYRFIARELDIKVPPTNPIDYIPRFSSELKLNGNVQTRAIEILKQAIKIGLTSGRGPTGVAAAALYIASVLENERRTQRDVAEVTHVTEVTVRNRYKELIDLLKLDIS</sequence>
<gene>
    <name evidence="7" type="primary">tfb</name>
    <name evidence="10" type="ORF">OdinLCB4_005435</name>
</gene>
<dbReference type="PANTHER" id="PTHR11618:SF13">
    <property type="entry name" value="TRANSCRIPTION INITIATION FACTOR IIB"/>
    <property type="match status" value="1"/>
</dbReference>
<dbReference type="InterPro" id="IPR013763">
    <property type="entry name" value="Cyclin-like_dom"/>
</dbReference>
<evidence type="ECO:0000259" key="9">
    <source>
        <dbReference type="PROSITE" id="PS51134"/>
    </source>
</evidence>
<feature type="binding site" evidence="7">
    <location>
        <position position="15"/>
    </location>
    <ligand>
        <name>Zn(2+)</name>
        <dbReference type="ChEBI" id="CHEBI:29105"/>
    </ligand>
</feature>
<feature type="binding site" evidence="7">
    <location>
        <position position="37"/>
    </location>
    <ligand>
        <name>Zn(2+)</name>
        <dbReference type="ChEBI" id="CHEBI:29105"/>
    </ligand>
</feature>
<evidence type="ECO:0000256" key="3">
    <source>
        <dbReference type="ARBA" id="ARBA00022737"/>
    </source>
</evidence>
<dbReference type="SUPFAM" id="SSF47954">
    <property type="entry name" value="Cyclin-like"/>
    <property type="match status" value="2"/>
</dbReference>
<name>A0AAF0D1C9_ODILC</name>
<dbReference type="PRINTS" id="PR00685">
    <property type="entry name" value="TIFACTORIIB"/>
</dbReference>
<dbReference type="EMBL" id="CP091871">
    <property type="protein sequence ID" value="WEU39913.1"/>
    <property type="molecule type" value="Genomic_DNA"/>
</dbReference>
<dbReference type="GO" id="GO:0097550">
    <property type="term" value="C:transcription preinitiation complex"/>
    <property type="evidence" value="ECO:0007669"/>
    <property type="project" value="TreeGrafter"/>
</dbReference>
<dbReference type="FunFam" id="1.10.472.10:FF:000023">
    <property type="entry name" value="Transcription initiation factor IIB"/>
    <property type="match status" value="1"/>
</dbReference>
<evidence type="ECO:0000256" key="2">
    <source>
        <dbReference type="ARBA" id="ARBA00013932"/>
    </source>
</evidence>
<keyword evidence="7" id="KW-0479">Metal-binding</keyword>
<dbReference type="InterPro" id="IPR023486">
    <property type="entry name" value="TFIIB_CS"/>
</dbReference>
<evidence type="ECO:0000256" key="1">
    <source>
        <dbReference type="ARBA" id="ARBA00010857"/>
    </source>
</evidence>
<dbReference type="KEGG" id="oyw:OdinLCB4_005435"/>
<dbReference type="HAMAP" id="MF_00383">
    <property type="entry name" value="TF2B_arch"/>
    <property type="match status" value="1"/>
</dbReference>
<feature type="repeat" description="1" evidence="7">
    <location>
        <begin position="128"/>
        <end position="211"/>
    </location>
</feature>
<feature type="domain" description="TFIIB-type" evidence="9">
    <location>
        <begin position="10"/>
        <end position="42"/>
    </location>
</feature>
<evidence type="ECO:0000256" key="7">
    <source>
        <dbReference type="HAMAP-Rule" id="MF_00383"/>
    </source>
</evidence>
<evidence type="ECO:0000313" key="10">
    <source>
        <dbReference type="EMBL" id="WEU39913.1"/>
    </source>
</evidence>
<comment type="similarity">
    <text evidence="1 7">Belongs to the TFIIB family.</text>
</comment>
<dbReference type="Gene3D" id="1.10.472.170">
    <property type="match status" value="1"/>
</dbReference>
<feature type="repeat" description="2" evidence="7">
    <location>
        <begin position="222"/>
        <end position="303"/>
    </location>
</feature>
<dbReference type="GO" id="GO:0070897">
    <property type="term" value="P:transcription preinitiation complex assembly"/>
    <property type="evidence" value="ECO:0007669"/>
    <property type="project" value="InterPro"/>
</dbReference>
<keyword evidence="8" id="KW-0863">Zinc-finger</keyword>
<protein>
    <recommendedName>
        <fullName evidence="2 7">Transcription initiation factor IIB</fullName>
        <shortName evidence="7">TFIIB</shortName>
    </recommendedName>
</protein>
<proteinExistence type="inferred from homology"/>
<keyword evidence="5 7" id="KW-0804">Transcription</keyword>
<dbReference type="InterPro" id="IPR036915">
    <property type="entry name" value="Cyclin-like_sf"/>
</dbReference>
<keyword evidence="4 7" id="KW-0805">Transcription regulation</keyword>
<dbReference type="InterPro" id="IPR000812">
    <property type="entry name" value="TFIIB"/>
</dbReference>
<keyword evidence="3 7" id="KW-0677">Repeat</keyword>